<dbReference type="EMBL" id="LBRB01000012">
    <property type="protein sequence ID" value="KKP88535.1"/>
    <property type="molecule type" value="Genomic_DNA"/>
</dbReference>
<dbReference type="GO" id="GO:0042026">
    <property type="term" value="P:protein refolding"/>
    <property type="evidence" value="ECO:0007669"/>
    <property type="project" value="TreeGrafter"/>
</dbReference>
<dbReference type="GO" id="GO:0051082">
    <property type="term" value="F:unfolded protein binding"/>
    <property type="evidence" value="ECO:0007669"/>
    <property type="project" value="InterPro"/>
</dbReference>
<evidence type="ECO:0000256" key="1">
    <source>
        <dbReference type="ARBA" id="ARBA00023186"/>
    </source>
</evidence>
<dbReference type="SMART" id="SM00271">
    <property type="entry name" value="DnaJ"/>
    <property type="match status" value="1"/>
</dbReference>
<dbReference type="PROSITE" id="PS50076">
    <property type="entry name" value="DNAJ_2"/>
    <property type="match status" value="1"/>
</dbReference>
<dbReference type="AlphaFoldDB" id="A0A0G0FM80"/>
<dbReference type="GO" id="GO:0005737">
    <property type="term" value="C:cytoplasm"/>
    <property type="evidence" value="ECO:0007669"/>
    <property type="project" value="TreeGrafter"/>
</dbReference>
<keyword evidence="1" id="KW-0143">Chaperone</keyword>
<proteinExistence type="predicted"/>
<dbReference type="PANTHER" id="PTHR43096">
    <property type="entry name" value="DNAJ HOMOLOG 1, MITOCHONDRIAL-RELATED"/>
    <property type="match status" value="1"/>
</dbReference>
<dbReference type="Pfam" id="PF00226">
    <property type="entry name" value="DnaJ"/>
    <property type="match status" value="1"/>
</dbReference>
<dbReference type="Gene3D" id="1.10.287.110">
    <property type="entry name" value="DnaJ domain"/>
    <property type="match status" value="1"/>
</dbReference>
<sequence length="207" mass="22763">MASDYYDILGISKSASQDEIKRAYRKLAHQHHPDKGGDQEEFKKIGEAYRILSDNQKRAQYDRFGQAGESFGGFGEQGGSASGWEDIFGGQGQQTGGFSFNFGGGGLGDIFGDMFENAFSTVQAQVEIPLSTALLGGKINLSTSQGERIELDIPQATADRTTFRVRGKGGQTKRGRGDLHLTVRIRFPRRLSREQKRIIEKLKLAGL</sequence>
<name>A0A0G0FM80_9BACT</name>
<dbReference type="STRING" id="1618333.UR93_C0012G0013"/>
<dbReference type="SUPFAM" id="SSF46565">
    <property type="entry name" value="Chaperone J-domain"/>
    <property type="match status" value="1"/>
</dbReference>
<dbReference type="PANTHER" id="PTHR43096:SF48">
    <property type="entry name" value="CHAPERONE PROTEIN DNAJ"/>
    <property type="match status" value="1"/>
</dbReference>
<dbReference type="PRINTS" id="PR00625">
    <property type="entry name" value="JDOMAIN"/>
</dbReference>
<evidence type="ECO:0000313" key="3">
    <source>
        <dbReference type="EMBL" id="KKP88535.1"/>
    </source>
</evidence>
<feature type="domain" description="J" evidence="2">
    <location>
        <begin position="4"/>
        <end position="65"/>
    </location>
</feature>
<keyword evidence="3" id="KW-0238">DNA-binding</keyword>
<comment type="caution">
    <text evidence="3">The sequence shown here is derived from an EMBL/GenBank/DDBJ whole genome shotgun (WGS) entry which is preliminary data.</text>
</comment>
<accession>A0A0G0FM80</accession>
<dbReference type="PATRIC" id="fig|1618333.3.peg.417"/>
<dbReference type="InterPro" id="IPR001623">
    <property type="entry name" value="DnaJ_domain"/>
</dbReference>
<dbReference type="InterPro" id="IPR008971">
    <property type="entry name" value="HSP40/DnaJ_pept-bd"/>
</dbReference>
<dbReference type="Gene3D" id="2.60.260.20">
    <property type="entry name" value="Urease metallochaperone UreE, N-terminal domain"/>
    <property type="match status" value="1"/>
</dbReference>
<evidence type="ECO:0000259" key="2">
    <source>
        <dbReference type="PROSITE" id="PS50076"/>
    </source>
</evidence>
<dbReference type="InterPro" id="IPR036869">
    <property type="entry name" value="J_dom_sf"/>
</dbReference>
<dbReference type="Proteomes" id="UP000034316">
    <property type="component" value="Unassembled WGS sequence"/>
</dbReference>
<dbReference type="GO" id="GO:0003677">
    <property type="term" value="F:DNA binding"/>
    <property type="evidence" value="ECO:0007669"/>
    <property type="project" value="UniProtKB-KW"/>
</dbReference>
<gene>
    <name evidence="3" type="ORF">UR93_C0012G0013</name>
</gene>
<reference evidence="3 4" key="1">
    <citation type="journal article" date="2015" name="Nature">
        <title>rRNA introns, odd ribosomes, and small enigmatic genomes across a large radiation of phyla.</title>
        <authorList>
            <person name="Brown C.T."/>
            <person name="Hug L.A."/>
            <person name="Thomas B.C."/>
            <person name="Sharon I."/>
            <person name="Castelle C.J."/>
            <person name="Singh A."/>
            <person name="Wilkins M.J."/>
            <person name="Williams K.H."/>
            <person name="Banfield J.F."/>
        </authorList>
    </citation>
    <scope>NUCLEOTIDE SEQUENCE [LARGE SCALE GENOMIC DNA]</scope>
</reference>
<dbReference type="SUPFAM" id="SSF49493">
    <property type="entry name" value="HSP40/DnaJ peptide-binding domain"/>
    <property type="match status" value="1"/>
</dbReference>
<evidence type="ECO:0000313" key="4">
    <source>
        <dbReference type="Proteomes" id="UP000034316"/>
    </source>
</evidence>
<protein>
    <submittedName>
        <fullName evidence="3">Curved DNA-binding protein CbpA</fullName>
    </submittedName>
</protein>
<dbReference type="Pfam" id="PF01556">
    <property type="entry name" value="DnaJ_C"/>
    <property type="match status" value="1"/>
</dbReference>
<organism evidence="3 4">
    <name type="scientific">Berkelbacteria bacterium GW2011_GWA2_35_9</name>
    <dbReference type="NCBI Taxonomy" id="1618333"/>
    <lineage>
        <taxon>Bacteria</taxon>
        <taxon>Candidatus Berkelbacteria</taxon>
    </lineage>
</organism>
<dbReference type="CDD" id="cd06257">
    <property type="entry name" value="DnaJ"/>
    <property type="match status" value="1"/>
</dbReference>
<dbReference type="InterPro" id="IPR002939">
    <property type="entry name" value="DnaJ_C"/>
</dbReference>